<dbReference type="EC" id="2.7.1.24" evidence="3 4"/>
<dbReference type="PANTHER" id="PTHR10695">
    <property type="entry name" value="DEPHOSPHO-COA KINASE-RELATED"/>
    <property type="match status" value="1"/>
</dbReference>
<dbReference type="InterPro" id="IPR027417">
    <property type="entry name" value="P-loop_NTPase"/>
</dbReference>
<dbReference type="Gene3D" id="3.40.50.300">
    <property type="entry name" value="P-loop containing nucleotide triphosphate hydrolases"/>
    <property type="match status" value="1"/>
</dbReference>
<keyword evidence="2 3" id="KW-0067">ATP-binding</keyword>
<dbReference type="UniPathway" id="UPA00241">
    <property type="reaction ID" value="UER00356"/>
</dbReference>
<keyword evidence="6" id="KW-1185">Reference proteome</keyword>
<dbReference type="GO" id="GO:0015937">
    <property type="term" value="P:coenzyme A biosynthetic process"/>
    <property type="evidence" value="ECO:0007669"/>
    <property type="project" value="UniProtKB-UniRule"/>
</dbReference>
<dbReference type="Pfam" id="PF01121">
    <property type="entry name" value="CoaE"/>
    <property type="match status" value="1"/>
</dbReference>
<dbReference type="RefSeq" id="WP_136845236.1">
    <property type="nucleotide sequence ID" value="NZ_CANPEU010000006.1"/>
</dbReference>
<sequence>MKKIFVVGGMGAGKSCATQALVSQGLPFIDLDKVGHDVLRWPVVKEELSEEFGADIMGPDGEVDRKALAAKAFVSASETRKLNRITMPRIEEAYSDRVDELEAEGVPAVVVEYSVFKNREMSLAYSADVVLAVLAPMETRIERAVASGFDEQDVRRRIARQITDADRIQSSDVVFNNDDTKEELANQVISWWSQYKADNL</sequence>
<comment type="function">
    <text evidence="3">Catalyzes the phosphorylation of the 3'-hydroxyl group of dephosphocoenzyme A to form coenzyme A.</text>
</comment>
<name>A0A4T9TBX2_9ACTN</name>
<accession>A0A4T9TBX2</accession>
<evidence type="ECO:0000256" key="3">
    <source>
        <dbReference type="HAMAP-Rule" id="MF_00376"/>
    </source>
</evidence>
<comment type="catalytic activity">
    <reaction evidence="3">
        <text>3'-dephospho-CoA + ATP = ADP + CoA + H(+)</text>
        <dbReference type="Rhea" id="RHEA:18245"/>
        <dbReference type="ChEBI" id="CHEBI:15378"/>
        <dbReference type="ChEBI" id="CHEBI:30616"/>
        <dbReference type="ChEBI" id="CHEBI:57287"/>
        <dbReference type="ChEBI" id="CHEBI:57328"/>
        <dbReference type="ChEBI" id="CHEBI:456216"/>
        <dbReference type="EC" id="2.7.1.24"/>
    </reaction>
</comment>
<dbReference type="GO" id="GO:0005524">
    <property type="term" value="F:ATP binding"/>
    <property type="evidence" value="ECO:0007669"/>
    <property type="project" value="UniProtKB-UniRule"/>
</dbReference>
<keyword evidence="3 5" id="KW-0808">Transferase</keyword>
<feature type="binding site" evidence="3">
    <location>
        <begin position="11"/>
        <end position="16"/>
    </location>
    <ligand>
        <name>ATP</name>
        <dbReference type="ChEBI" id="CHEBI:30616"/>
    </ligand>
</feature>
<organism evidence="5 6">
    <name type="scientific">Parvibacter caecicola</name>
    <dbReference type="NCBI Taxonomy" id="747645"/>
    <lineage>
        <taxon>Bacteria</taxon>
        <taxon>Bacillati</taxon>
        <taxon>Actinomycetota</taxon>
        <taxon>Coriobacteriia</taxon>
        <taxon>Coriobacteriales</taxon>
        <taxon>Coriobacteriaceae</taxon>
        <taxon>Parvibacter</taxon>
    </lineage>
</organism>
<evidence type="ECO:0000256" key="4">
    <source>
        <dbReference type="NCBIfam" id="TIGR00152"/>
    </source>
</evidence>
<dbReference type="EMBL" id="SSTM01000001">
    <property type="protein sequence ID" value="TJW12296.1"/>
    <property type="molecule type" value="Genomic_DNA"/>
</dbReference>
<protein>
    <recommendedName>
        <fullName evidence="3 4">Dephospho-CoA kinase</fullName>
        <ecNumber evidence="3 4">2.7.1.24</ecNumber>
    </recommendedName>
    <alternativeName>
        <fullName evidence="3">Dephosphocoenzyme A kinase</fullName>
    </alternativeName>
</protein>
<evidence type="ECO:0000256" key="2">
    <source>
        <dbReference type="ARBA" id="ARBA00022840"/>
    </source>
</evidence>
<dbReference type="GO" id="GO:0004140">
    <property type="term" value="F:dephospho-CoA kinase activity"/>
    <property type="evidence" value="ECO:0007669"/>
    <property type="project" value="UniProtKB-UniRule"/>
</dbReference>
<evidence type="ECO:0000313" key="5">
    <source>
        <dbReference type="EMBL" id="TJW12296.1"/>
    </source>
</evidence>
<reference evidence="5 6" key="1">
    <citation type="submission" date="2019-04" db="EMBL/GenBank/DDBJ databases">
        <title>Microbes associate with the intestines of laboratory mice.</title>
        <authorList>
            <person name="Navarre W."/>
            <person name="Wong E."/>
            <person name="Huang K.C."/>
            <person name="Tropini C."/>
            <person name="Ng K."/>
            <person name="Yu B."/>
        </authorList>
    </citation>
    <scope>NUCLEOTIDE SEQUENCE [LARGE SCALE GENOMIC DNA]</scope>
    <source>
        <strain evidence="5 6">NM48_B13</strain>
    </source>
</reference>
<keyword evidence="3 5" id="KW-0418">Kinase</keyword>
<dbReference type="HAMAP" id="MF_00376">
    <property type="entry name" value="Dephospho_CoA_kinase"/>
    <property type="match status" value="1"/>
</dbReference>
<dbReference type="PANTHER" id="PTHR10695:SF46">
    <property type="entry name" value="BIFUNCTIONAL COENZYME A SYNTHASE-RELATED"/>
    <property type="match status" value="1"/>
</dbReference>
<dbReference type="Proteomes" id="UP000309454">
    <property type="component" value="Unassembled WGS sequence"/>
</dbReference>
<evidence type="ECO:0000313" key="6">
    <source>
        <dbReference type="Proteomes" id="UP000309454"/>
    </source>
</evidence>
<keyword evidence="3" id="KW-0173">Coenzyme A biosynthesis</keyword>
<dbReference type="SUPFAM" id="SSF52540">
    <property type="entry name" value="P-loop containing nucleoside triphosphate hydrolases"/>
    <property type="match status" value="1"/>
</dbReference>
<dbReference type="NCBIfam" id="TIGR00152">
    <property type="entry name" value="dephospho-CoA kinase"/>
    <property type="match status" value="1"/>
</dbReference>
<comment type="similarity">
    <text evidence="3">Belongs to the CoaE family.</text>
</comment>
<evidence type="ECO:0000256" key="1">
    <source>
        <dbReference type="ARBA" id="ARBA00022741"/>
    </source>
</evidence>
<dbReference type="CDD" id="cd02022">
    <property type="entry name" value="DPCK"/>
    <property type="match status" value="1"/>
</dbReference>
<keyword evidence="3" id="KW-0963">Cytoplasm</keyword>
<dbReference type="AlphaFoldDB" id="A0A4T9TBX2"/>
<comment type="pathway">
    <text evidence="3">Cofactor biosynthesis; coenzyme A biosynthesis; CoA from (R)-pantothenate: step 5/5.</text>
</comment>
<dbReference type="GO" id="GO:0005737">
    <property type="term" value="C:cytoplasm"/>
    <property type="evidence" value="ECO:0007669"/>
    <property type="project" value="UniProtKB-SubCell"/>
</dbReference>
<dbReference type="InterPro" id="IPR001977">
    <property type="entry name" value="Depp_CoAkinase"/>
</dbReference>
<comment type="caution">
    <text evidence="5">The sequence shown here is derived from an EMBL/GenBank/DDBJ whole genome shotgun (WGS) entry which is preliminary data.</text>
</comment>
<proteinExistence type="inferred from homology"/>
<keyword evidence="1 3" id="KW-0547">Nucleotide-binding</keyword>
<gene>
    <name evidence="3 5" type="primary">coaE</name>
    <name evidence="5" type="ORF">E5982_01455</name>
</gene>
<dbReference type="PROSITE" id="PS51219">
    <property type="entry name" value="DPCK"/>
    <property type="match status" value="1"/>
</dbReference>
<dbReference type="OrthoDB" id="9812943at2"/>
<comment type="subcellular location">
    <subcellularLocation>
        <location evidence="3">Cytoplasm</location>
    </subcellularLocation>
</comment>